<keyword evidence="1" id="KW-0805">Transcription regulation</keyword>
<dbReference type="SUPFAM" id="SSF46785">
    <property type="entry name" value="Winged helix' DNA-binding domain"/>
    <property type="match status" value="1"/>
</dbReference>
<dbReference type="GO" id="GO:0003677">
    <property type="term" value="F:DNA binding"/>
    <property type="evidence" value="ECO:0007669"/>
    <property type="project" value="UniProtKB-KW"/>
</dbReference>
<accession>A0A1X7A7Y1</accession>
<evidence type="ECO:0000256" key="1">
    <source>
        <dbReference type="ARBA" id="ARBA00023015"/>
    </source>
</evidence>
<dbReference type="PROSITE" id="PS50995">
    <property type="entry name" value="HTH_MARR_2"/>
    <property type="match status" value="1"/>
</dbReference>
<feature type="domain" description="HTH marR-type" evidence="4">
    <location>
        <begin position="1"/>
        <end position="138"/>
    </location>
</feature>
<keyword evidence="3" id="KW-0804">Transcription</keyword>
<keyword evidence="2" id="KW-0238">DNA-binding</keyword>
<dbReference type="GO" id="GO:0003700">
    <property type="term" value="F:DNA-binding transcription factor activity"/>
    <property type="evidence" value="ECO:0007669"/>
    <property type="project" value="InterPro"/>
</dbReference>
<dbReference type="PANTHER" id="PTHR33164">
    <property type="entry name" value="TRANSCRIPTIONAL REGULATOR, MARR FAMILY"/>
    <property type="match status" value="1"/>
</dbReference>
<dbReference type="Proteomes" id="UP000193963">
    <property type="component" value="Unassembled WGS sequence"/>
</dbReference>
<keyword evidence="6" id="KW-1185">Reference proteome</keyword>
<evidence type="ECO:0000313" key="6">
    <source>
        <dbReference type="Proteomes" id="UP000193963"/>
    </source>
</evidence>
<name>A0A1X7A7Y1_9RHOB</name>
<dbReference type="InterPro" id="IPR023187">
    <property type="entry name" value="Tscrpt_reg_MarR-type_CS"/>
</dbReference>
<evidence type="ECO:0000259" key="4">
    <source>
        <dbReference type="PROSITE" id="PS50995"/>
    </source>
</evidence>
<dbReference type="OrthoDB" id="7861390at2"/>
<proteinExistence type="predicted"/>
<dbReference type="InterPro" id="IPR039422">
    <property type="entry name" value="MarR/SlyA-like"/>
</dbReference>
<dbReference type="PRINTS" id="PR00598">
    <property type="entry name" value="HTHMARR"/>
</dbReference>
<dbReference type="InterPro" id="IPR000835">
    <property type="entry name" value="HTH_MarR-typ"/>
</dbReference>
<dbReference type="RefSeq" id="WP_085889930.1">
    <property type="nucleotide sequence ID" value="NZ_FWFN01000010.1"/>
</dbReference>
<dbReference type="EMBL" id="FWFN01000010">
    <property type="protein sequence ID" value="SLN72426.1"/>
    <property type="molecule type" value="Genomic_DNA"/>
</dbReference>
<evidence type="ECO:0000256" key="2">
    <source>
        <dbReference type="ARBA" id="ARBA00023125"/>
    </source>
</evidence>
<dbReference type="InterPro" id="IPR036388">
    <property type="entry name" value="WH-like_DNA-bd_sf"/>
</dbReference>
<organism evidence="5 6">
    <name type="scientific">Pseudooceanicola marinus</name>
    <dbReference type="NCBI Taxonomy" id="396013"/>
    <lineage>
        <taxon>Bacteria</taxon>
        <taxon>Pseudomonadati</taxon>
        <taxon>Pseudomonadota</taxon>
        <taxon>Alphaproteobacteria</taxon>
        <taxon>Rhodobacterales</taxon>
        <taxon>Paracoccaceae</taxon>
        <taxon>Pseudooceanicola</taxon>
    </lineage>
</organism>
<dbReference type="SMART" id="SM00347">
    <property type="entry name" value="HTH_MARR"/>
    <property type="match status" value="1"/>
</dbReference>
<dbReference type="AlphaFoldDB" id="A0A1X7A7Y1"/>
<sequence>MSYENFIQYWVNHLGFQLRKELEETFAAAGKKVTSEEWALLLILDQHEQLSPRDLSRLTLRDPTTVSRLVDRLESKDLVERIRTRRDRRVVDVVMTPAGRSIFADLSKAAETVIDTSMRGIGPEDVAQALRVLKKMSENLSAPERKQDV</sequence>
<dbReference type="InterPro" id="IPR036390">
    <property type="entry name" value="WH_DNA-bd_sf"/>
</dbReference>
<protein>
    <submittedName>
        <fullName evidence="5">Putative HTH-type transcriptional regulator YusO</fullName>
    </submittedName>
</protein>
<gene>
    <name evidence="5" type="primary">yusO</name>
    <name evidence="5" type="ORF">PSM7751_03911</name>
</gene>
<dbReference type="PROSITE" id="PS01117">
    <property type="entry name" value="HTH_MARR_1"/>
    <property type="match status" value="1"/>
</dbReference>
<dbReference type="GO" id="GO:0006950">
    <property type="term" value="P:response to stress"/>
    <property type="evidence" value="ECO:0007669"/>
    <property type="project" value="TreeGrafter"/>
</dbReference>
<dbReference type="PANTHER" id="PTHR33164:SF43">
    <property type="entry name" value="HTH-TYPE TRANSCRIPTIONAL REPRESSOR YETL"/>
    <property type="match status" value="1"/>
</dbReference>
<dbReference type="Gene3D" id="1.10.10.10">
    <property type="entry name" value="Winged helix-like DNA-binding domain superfamily/Winged helix DNA-binding domain"/>
    <property type="match status" value="1"/>
</dbReference>
<evidence type="ECO:0000313" key="5">
    <source>
        <dbReference type="EMBL" id="SLN72426.1"/>
    </source>
</evidence>
<reference evidence="5 6" key="1">
    <citation type="submission" date="2017-03" db="EMBL/GenBank/DDBJ databases">
        <authorList>
            <person name="Afonso C.L."/>
            <person name="Miller P.J."/>
            <person name="Scott M.A."/>
            <person name="Spackman E."/>
            <person name="Goraichik I."/>
            <person name="Dimitrov K.M."/>
            <person name="Suarez D.L."/>
            <person name="Swayne D.E."/>
        </authorList>
    </citation>
    <scope>NUCLEOTIDE SEQUENCE [LARGE SCALE GENOMIC DNA]</scope>
    <source>
        <strain evidence="5 6">CECT 7751</strain>
    </source>
</reference>
<dbReference type="Pfam" id="PF01047">
    <property type="entry name" value="MarR"/>
    <property type="match status" value="1"/>
</dbReference>
<evidence type="ECO:0000256" key="3">
    <source>
        <dbReference type="ARBA" id="ARBA00023163"/>
    </source>
</evidence>